<keyword evidence="2" id="KW-0812">Transmembrane</keyword>
<name>A0AAD5UBR4_9FUNG</name>
<feature type="transmembrane region" description="Helical" evidence="2">
    <location>
        <begin position="83"/>
        <end position="104"/>
    </location>
</feature>
<protein>
    <submittedName>
        <fullName evidence="3">Uncharacterized protein</fullName>
    </submittedName>
</protein>
<dbReference type="AlphaFoldDB" id="A0AAD5UBR4"/>
<gene>
    <name evidence="3" type="ORF">HK103_000462</name>
</gene>
<evidence type="ECO:0000256" key="2">
    <source>
        <dbReference type="SAM" id="Phobius"/>
    </source>
</evidence>
<keyword evidence="4" id="KW-1185">Reference proteome</keyword>
<keyword evidence="2" id="KW-1133">Transmembrane helix</keyword>
<dbReference type="Proteomes" id="UP001210925">
    <property type="component" value="Unassembled WGS sequence"/>
</dbReference>
<proteinExistence type="predicted"/>
<reference evidence="3" key="1">
    <citation type="submission" date="2020-05" db="EMBL/GenBank/DDBJ databases">
        <title>Phylogenomic resolution of chytrid fungi.</title>
        <authorList>
            <person name="Stajich J.E."/>
            <person name="Amses K."/>
            <person name="Simmons R."/>
            <person name="Seto K."/>
            <person name="Myers J."/>
            <person name="Bonds A."/>
            <person name="Quandt C.A."/>
            <person name="Barry K."/>
            <person name="Liu P."/>
            <person name="Grigoriev I."/>
            <person name="Longcore J.E."/>
            <person name="James T.Y."/>
        </authorList>
    </citation>
    <scope>NUCLEOTIDE SEQUENCE</scope>
    <source>
        <strain evidence="3">PLAUS21</strain>
    </source>
</reference>
<sequence length="187" mass="21146">MSIVGVFAIRVEHLLAVMVYVVYFILNFISDTVLISIYEFAQVDQLRSDLMSSCIATSSPDGSISQTPDQCQGIVESQIRYYISYYVIVIVVELIASLIMFMYYHRLKMRIIEEAAYNEEMAAAANEPAIYEICREEVELANLPPYTPPEEKPPKYDVSLSTNTLGESSHPTIPDGEEEDQVVDLQK</sequence>
<dbReference type="EMBL" id="JADGKB010000106">
    <property type="protein sequence ID" value="KAJ3253554.1"/>
    <property type="molecule type" value="Genomic_DNA"/>
</dbReference>
<accession>A0AAD5UBR4</accession>
<evidence type="ECO:0000313" key="4">
    <source>
        <dbReference type="Proteomes" id="UP001210925"/>
    </source>
</evidence>
<evidence type="ECO:0000313" key="3">
    <source>
        <dbReference type="EMBL" id="KAJ3253554.1"/>
    </source>
</evidence>
<organism evidence="3 4">
    <name type="scientific">Boothiomyces macroporosus</name>
    <dbReference type="NCBI Taxonomy" id="261099"/>
    <lineage>
        <taxon>Eukaryota</taxon>
        <taxon>Fungi</taxon>
        <taxon>Fungi incertae sedis</taxon>
        <taxon>Chytridiomycota</taxon>
        <taxon>Chytridiomycota incertae sedis</taxon>
        <taxon>Chytridiomycetes</taxon>
        <taxon>Rhizophydiales</taxon>
        <taxon>Terramycetaceae</taxon>
        <taxon>Boothiomyces</taxon>
    </lineage>
</organism>
<evidence type="ECO:0000256" key="1">
    <source>
        <dbReference type="SAM" id="MobiDB-lite"/>
    </source>
</evidence>
<keyword evidence="2" id="KW-0472">Membrane</keyword>
<feature type="compositionally biased region" description="Polar residues" evidence="1">
    <location>
        <begin position="159"/>
        <end position="171"/>
    </location>
</feature>
<feature type="region of interest" description="Disordered" evidence="1">
    <location>
        <begin position="143"/>
        <end position="187"/>
    </location>
</feature>
<feature type="compositionally biased region" description="Acidic residues" evidence="1">
    <location>
        <begin position="175"/>
        <end position="187"/>
    </location>
</feature>
<comment type="caution">
    <text evidence="3">The sequence shown here is derived from an EMBL/GenBank/DDBJ whole genome shotgun (WGS) entry which is preliminary data.</text>
</comment>
<feature type="transmembrane region" description="Helical" evidence="2">
    <location>
        <begin position="7"/>
        <end position="26"/>
    </location>
</feature>